<dbReference type="SUPFAM" id="SSF51735">
    <property type="entry name" value="NAD(P)-binding Rossmann-fold domains"/>
    <property type="match status" value="1"/>
</dbReference>
<gene>
    <name evidence="1" type="ORF">GTP91_26380</name>
</gene>
<dbReference type="Gene3D" id="3.40.50.720">
    <property type="entry name" value="NAD(P)-binding Rossmann-like Domain"/>
    <property type="match status" value="1"/>
</dbReference>
<organism evidence="1 2">
    <name type="scientific">Duganella vulcania</name>
    <dbReference type="NCBI Taxonomy" id="2692166"/>
    <lineage>
        <taxon>Bacteria</taxon>
        <taxon>Pseudomonadati</taxon>
        <taxon>Pseudomonadota</taxon>
        <taxon>Betaproteobacteria</taxon>
        <taxon>Burkholderiales</taxon>
        <taxon>Oxalobacteraceae</taxon>
        <taxon>Telluria group</taxon>
        <taxon>Duganella</taxon>
    </lineage>
</organism>
<dbReference type="Pfam" id="PF02423">
    <property type="entry name" value="OCD_Mu_crystall"/>
    <property type="match status" value="1"/>
</dbReference>
<dbReference type="PIRSF" id="PIRSF001439">
    <property type="entry name" value="CryM"/>
    <property type="match status" value="1"/>
</dbReference>
<sequence>MSAMASNPAHLLLLDRDQAAALLQPDDVLAAVRESFLLHASGDGRNFPLVREALPAGVFGIKSGGAAPLDLLGMKAAGFWPGNRSHGADGHQATIMLFDPASGRPQCVIDGNAVTTERTAAAGALGLLALARPDSETLCVFGTGVQGSAHVDYALRVLPGLRRVRYLTSDGRRDAAFEARFAQRCDVAPGAGADAMVAGSDVVITATTGRGPLFAPQAVRPGTHLNCVGSDTRGKRELADGMLALAGVWVDDLAQALAIGELQWAPQTPVKEFGALLAEGASARHGIAADAITIFDMTGIALQDLLVARMLRQRALATGTGTSVAWPW</sequence>
<reference evidence="1 2" key="1">
    <citation type="submission" date="2020-01" db="EMBL/GenBank/DDBJ databases">
        <title>Novel species isolated from a subtropical stream in China.</title>
        <authorList>
            <person name="Lu H."/>
        </authorList>
    </citation>
    <scope>NUCLEOTIDE SEQUENCE [LARGE SCALE GENOMIC DNA]</scope>
    <source>
        <strain evidence="1 2">FT82W</strain>
    </source>
</reference>
<accession>A0A845GCP3</accession>
<dbReference type="RefSeq" id="WP_161099426.1">
    <property type="nucleotide sequence ID" value="NZ_WWCW01000134.1"/>
</dbReference>
<dbReference type="InterPro" id="IPR036291">
    <property type="entry name" value="NAD(P)-bd_dom_sf"/>
</dbReference>
<name>A0A845GCP3_9BURK</name>
<dbReference type="InterPro" id="IPR003462">
    <property type="entry name" value="ODC_Mu_crystall"/>
</dbReference>
<dbReference type="InterPro" id="IPR023401">
    <property type="entry name" value="ODC_N"/>
</dbReference>
<proteinExistence type="predicted"/>
<dbReference type="Proteomes" id="UP000470302">
    <property type="component" value="Unassembled WGS sequence"/>
</dbReference>
<evidence type="ECO:0000313" key="1">
    <source>
        <dbReference type="EMBL" id="MYM90688.1"/>
    </source>
</evidence>
<dbReference type="EMBL" id="WWCW01000134">
    <property type="protein sequence ID" value="MYM90688.1"/>
    <property type="molecule type" value="Genomic_DNA"/>
</dbReference>
<dbReference type="Gene3D" id="3.30.1780.10">
    <property type="entry name" value="ornithine cyclodeaminase, domain 1"/>
    <property type="match status" value="1"/>
</dbReference>
<evidence type="ECO:0000313" key="2">
    <source>
        <dbReference type="Proteomes" id="UP000470302"/>
    </source>
</evidence>
<dbReference type="PANTHER" id="PTHR13812:SF19">
    <property type="entry name" value="KETIMINE REDUCTASE MU-CRYSTALLIN"/>
    <property type="match status" value="1"/>
</dbReference>
<comment type="caution">
    <text evidence="1">The sequence shown here is derived from an EMBL/GenBank/DDBJ whole genome shotgun (WGS) entry which is preliminary data.</text>
</comment>
<dbReference type="AlphaFoldDB" id="A0A845GCP3"/>
<dbReference type="PANTHER" id="PTHR13812">
    <property type="entry name" value="KETIMINE REDUCTASE MU-CRYSTALLIN"/>
    <property type="match status" value="1"/>
</dbReference>
<protein>
    <submittedName>
        <fullName evidence="1">Ornithine cyclodeaminase family protein</fullName>
    </submittedName>
</protein>
<dbReference type="GO" id="GO:0005737">
    <property type="term" value="C:cytoplasm"/>
    <property type="evidence" value="ECO:0007669"/>
    <property type="project" value="TreeGrafter"/>
</dbReference>